<dbReference type="Gene3D" id="1.10.10.1150">
    <property type="entry name" value="Coenzyme PQQ synthesis protein D (PqqD)"/>
    <property type="match status" value="1"/>
</dbReference>
<dbReference type="AlphaFoldDB" id="A0A7J3XY10"/>
<dbReference type="EMBL" id="DRYK01000025">
    <property type="protein sequence ID" value="HHP67461.1"/>
    <property type="molecule type" value="Genomic_DNA"/>
</dbReference>
<protein>
    <submittedName>
        <fullName evidence="1">PqqD family protein</fullName>
    </submittedName>
</protein>
<dbReference type="Pfam" id="PF05402">
    <property type="entry name" value="PqqD"/>
    <property type="match status" value="1"/>
</dbReference>
<proteinExistence type="predicted"/>
<reference evidence="1" key="1">
    <citation type="journal article" date="2020" name="mSystems">
        <title>Genome- and Community-Level Interaction Insights into Carbon Utilization and Element Cycling Functions of Hydrothermarchaeota in Hydrothermal Sediment.</title>
        <authorList>
            <person name="Zhou Z."/>
            <person name="Liu Y."/>
            <person name="Xu W."/>
            <person name="Pan J."/>
            <person name="Luo Z.H."/>
            <person name="Li M."/>
        </authorList>
    </citation>
    <scope>NUCLEOTIDE SEQUENCE [LARGE SCALE GENOMIC DNA]</scope>
    <source>
        <strain evidence="1">SpSt-110</strain>
    </source>
</reference>
<comment type="caution">
    <text evidence="1">The sequence shown here is derived from an EMBL/GenBank/DDBJ whole genome shotgun (WGS) entry which is preliminary data.</text>
</comment>
<name>A0A7J3XY10_9CREN</name>
<dbReference type="InterPro" id="IPR008792">
    <property type="entry name" value="PQQD"/>
</dbReference>
<dbReference type="InterPro" id="IPR041881">
    <property type="entry name" value="PqqD_sf"/>
</dbReference>
<gene>
    <name evidence="1" type="ORF">ENM60_01490</name>
</gene>
<accession>A0A7J3XY10</accession>
<organism evidence="1">
    <name type="scientific">Thermogladius calderae</name>
    <dbReference type="NCBI Taxonomy" id="1200300"/>
    <lineage>
        <taxon>Archaea</taxon>
        <taxon>Thermoproteota</taxon>
        <taxon>Thermoprotei</taxon>
        <taxon>Desulfurococcales</taxon>
        <taxon>Desulfurococcaceae</taxon>
        <taxon>Thermogladius</taxon>
    </lineage>
</organism>
<evidence type="ECO:0000313" key="1">
    <source>
        <dbReference type="EMBL" id="HHP67461.1"/>
    </source>
</evidence>
<sequence length="104" mass="12026">MEEGRGQTEKDFKAKYEEIKNLKPLRQGTFVGEEEEKFYIAKSEEEVYELSPLAYYIWLLCDGEHTVEEVAQTLSKDVNVELEDVIEPLIAVLESLHNVKLVGY</sequence>